<keyword evidence="3" id="KW-1185">Reference proteome</keyword>
<dbReference type="OrthoDB" id="410104at2759"/>
<evidence type="ECO:0000313" key="2">
    <source>
        <dbReference type="EMBL" id="OMJ09752.1"/>
    </source>
</evidence>
<dbReference type="Proteomes" id="UP000187429">
    <property type="component" value="Unassembled WGS sequence"/>
</dbReference>
<dbReference type="InterPro" id="IPR000477">
    <property type="entry name" value="RT_dom"/>
</dbReference>
<accession>A0A1R1X554</accession>
<dbReference type="PANTHER" id="PTHR47027:SF20">
    <property type="entry name" value="REVERSE TRANSCRIPTASE-LIKE PROTEIN WITH RNA-DIRECTED DNA POLYMERASE DOMAIN"/>
    <property type="match status" value="1"/>
</dbReference>
<sequence length="386" mass="43112">MYDSGEIQSCMTTSILVLVPKKGDMKDPDNYRGISLIPTIIKLLTKIVASKLAAMDIKYKLIAKEQAGFRNFEECVAQGTTLYEISKRRKIKNLQTWICFVEYSKAYDRVPHMALIHKLRSIGIGGKLLNLINGMYYDPKIAVRIGEDISEPSEYQCGVHQGCPASPILFDLYINDIFSLVLGVDVPGLPNRIPELLFADDSVVLADSAENFQTSLDTISTWSYAWEMTVNASKCAIMAINCDDAVEMTLQRQTIRPTDNYTYLGYIMNSNRSNVLTALKIKFINSALLPIGCYGGETFGMSEAQCYPIQTVIDQATRLVAKVGKSAAIERIREELGITSVFLRTSIARERAIIKWPASKTWIADLINKPIKAQKSTWVTGSSKWT</sequence>
<gene>
    <name evidence="2" type="ORF">AYI69_g10530</name>
</gene>
<keyword evidence="2" id="KW-0548">Nucleotidyltransferase</keyword>
<keyword evidence="2" id="KW-0695">RNA-directed DNA polymerase</keyword>
<proteinExistence type="predicted"/>
<evidence type="ECO:0000313" key="3">
    <source>
        <dbReference type="Proteomes" id="UP000187429"/>
    </source>
</evidence>
<name>A0A1R1X554_9FUNG</name>
<dbReference type="InterPro" id="IPR043502">
    <property type="entry name" value="DNA/RNA_pol_sf"/>
</dbReference>
<dbReference type="AlphaFoldDB" id="A0A1R1X554"/>
<evidence type="ECO:0000259" key="1">
    <source>
        <dbReference type="PROSITE" id="PS50878"/>
    </source>
</evidence>
<dbReference type="CDD" id="cd01650">
    <property type="entry name" value="RT_nLTR_like"/>
    <property type="match status" value="1"/>
</dbReference>
<protein>
    <submittedName>
        <fullName evidence="2">RNA-directed DNA polymerase from mobile element jockey</fullName>
    </submittedName>
</protein>
<keyword evidence="2" id="KW-0808">Transferase</keyword>
<dbReference type="SUPFAM" id="SSF56672">
    <property type="entry name" value="DNA/RNA polymerases"/>
    <property type="match status" value="1"/>
</dbReference>
<organism evidence="2 3">
    <name type="scientific">Smittium culicis</name>
    <dbReference type="NCBI Taxonomy" id="133412"/>
    <lineage>
        <taxon>Eukaryota</taxon>
        <taxon>Fungi</taxon>
        <taxon>Fungi incertae sedis</taxon>
        <taxon>Zoopagomycota</taxon>
        <taxon>Kickxellomycotina</taxon>
        <taxon>Harpellomycetes</taxon>
        <taxon>Harpellales</taxon>
        <taxon>Legeriomycetaceae</taxon>
        <taxon>Smittium</taxon>
    </lineage>
</organism>
<dbReference type="EMBL" id="LSSM01006928">
    <property type="protein sequence ID" value="OMJ09752.1"/>
    <property type="molecule type" value="Genomic_DNA"/>
</dbReference>
<dbReference type="GO" id="GO:0003964">
    <property type="term" value="F:RNA-directed DNA polymerase activity"/>
    <property type="evidence" value="ECO:0007669"/>
    <property type="project" value="UniProtKB-KW"/>
</dbReference>
<reference evidence="3" key="1">
    <citation type="submission" date="2017-01" db="EMBL/GenBank/DDBJ databases">
        <authorList>
            <person name="Wang Y."/>
            <person name="White M."/>
            <person name="Kvist S."/>
            <person name="Moncalvo J.-M."/>
        </authorList>
    </citation>
    <scope>NUCLEOTIDE SEQUENCE [LARGE SCALE GENOMIC DNA]</scope>
    <source>
        <strain evidence="3">ID-206-W2</strain>
    </source>
</reference>
<dbReference type="Pfam" id="PF00078">
    <property type="entry name" value="RVT_1"/>
    <property type="match status" value="1"/>
</dbReference>
<feature type="domain" description="Reverse transcriptase" evidence="1">
    <location>
        <begin position="1"/>
        <end position="268"/>
    </location>
</feature>
<dbReference type="PROSITE" id="PS50878">
    <property type="entry name" value="RT_POL"/>
    <property type="match status" value="1"/>
</dbReference>
<dbReference type="PANTHER" id="PTHR47027">
    <property type="entry name" value="REVERSE TRANSCRIPTASE DOMAIN-CONTAINING PROTEIN"/>
    <property type="match status" value="1"/>
</dbReference>
<comment type="caution">
    <text evidence="2">The sequence shown here is derived from an EMBL/GenBank/DDBJ whole genome shotgun (WGS) entry which is preliminary data.</text>
</comment>